<feature type="transmembrane region" description="Helical" evidence="5">
    <location>
        <begin position="58"/>
        <end position="76"/>
    </location>
</feature>
<dbReference type="GO" id="GO:0006412">
    <property type="term" value="P:translation"/>
    <property type="evidence" value="ECO:0007669"/>
    <property type="project" value="InterPro"/>
</dbReference>
<evidence type="ECO:0000256" key="2">
    <source>
        <dbReference type="ARBA" id="ARBA00006668"/>
    </source>
</evidence>
<accession>A0A8S0P6B1</accession>
<dbReference type="InterPro" id="IPR023803">
    <property type="entry name" value="Ribosomal_bS16_dom_sf"/>
</dbReference>
<dbReference type="InterPro" id="IPR000307">
    <property type="entry name" value="Ribosomal_bS16"/>
</dbReference>
<sequence length="94" mass="10425">MAANSRSPRDGEHLEVLGYYNPLPGLADSGAGKAEIAVEILFFLLLTLYIVLDMLKLIFLPLEMIIMVLGMLILVLETLAMLPEIIFNVSQAYE</sequence>
<dbReference type="Pfam" id="PF00886">
    <property type="entry name" value="Ribosomal_S16"/>
    <property type="match status" value="1"/>
</dbReference>
<organism evidence="6 7">
    <name type="scientific">Olea europaea subsp. europaea</name>
    <dbReference type="NCBI Taxonomy" id="158383"/>
    <lineage>
        <taxon>Eukaryota</taxon>
        <taxon>Viridiplantae</taxon>
        <taxon>Streptophyta</taxon>
        <taxon>Embryophyta</taxon>
        <taxon>Tracheophyta</taxon>
        <taxon>Spermatophyta</taxon>
        <taxon>Magnoliopsida</taxon>
        <taxon>eudicotyledons</taxon>
        <taxon>Gunneridae</taxon>
        <taxon>Pentapetalae</taxon>
        <taxon>asterids</taxon>
        <taxon>lamiids</taxon>
        <taxon>Lamiales</taxon>
        <taxon>Oleaceae</taxon>
        <taxon>Oleeae</taxon>
        <taxon>Olea</taxon>
    </lineage>
</organism>
<keyword evidence="7" id="KW-1185">Reference proteome</keyword>
<dbReference type="GO" id="GO:0005840">
    <property type="term" value="C:ribosome"/>
    <property type="evidence" value="ECO:0007669"/>
    <property type="project" value="UniProtKB-KW"/>
</dbReference>
<comment type="similarity">
    <text evidence="2">Belongs to the bacterial ribosomal protein bS16 family.</text>
</comment>
<keyword evidence="5" id="KW-0472">Membrane</keyword>
<comment type="subcellular location">
    <subcellularLocation>
        <location evidence="1">Plastid</location>
        <location evidence="1">Chloroplast</location>
    </subcellularLocation>
</comment>
<proteinExistence type="inferred from homology"/>
<dbReference type="GO" id="GO:1990904">
    <property type="term" value="C:ribonucleoprotein complex"/>
    <property type="evidence" value="ECO:0007669"/>
    <property type="project" value="UniProtKB-KW"/>
</dbReference>
<dbReference type="GO" id="GO:0003735">
    <property type="term" value="F:structural constituent of ribosome"/>
    <property type="evidence" value="ECO:0007669"/>
    <property type="project" value="InterPro"/>
</dbReference>
<evidence type="ECO:0000256" key="1">
    <source>
        <dbReference type="ARBA" id="ARBA00004229"/>
    </source>
</evidence>
<evidence type="ECO:0000256" key="3">
    <source>
        <dbReference type="ARBA" id="ARBA00022980"/>
    </source>
</evidence>
<feature type="transmembrane region" description="Helical" evidence="5">
    <location>
        <begin position="36"/>
        <end position="52"/>
    </location>
</feature>
<dbReference type="AlphaFoldDB" id="A0A8S0P6B1"/>
<evidence type="ECO:0000256" key="5">
    <source>
        <dbReference type="SAM" id="Phobius"/>
    </source>
</evidence>
<dbReference type="GO" id="GO:0009507">
    <property type="term" value="C:chloroplast"/>
    <property type="evidence" value="ECO:0007669"/>
    <property type="project" value="UniProtKB-SubCell"/>
</dbReference>
<reference evidence="6 7" key="1">
    <citation type="submission" date="2019-12" db="EMBL/GenBank/DDBJ databases">
        <authorList>
            <person name="Alioto T."/>
            <person name="Alioto T."/>
            <person name="Gomez Garrido J."/>
        </authorList>
    </citation>
    <scope>NUCLEOTIDE SEQUENCE [LARGE SCALE GENOMIC DNA]</scope>
</reference>
<evidence type="ECO:0000313" key="6">
    <source>
        <dbReference type="EMBL" id="CAA2933481.1"/>
    </source>
</evidence>
<keyword evidence="3" id="KW-0689">Ribosomal protein</keyword>
<keyword evidence="4" id="KW-0687">Ribonucleoprotein</keyword>
<keyword evidence="5" id="KW-0812">Transmembrane</keyword>
<name>A0A8S0P6B1_OLEEU</name>
<dbReference type="SUPFAM" id="SSF54565">
    <property type="entry name" value="Ribosomal protein S16"/>
    <property type="match status" value="1"/>
</dbReference>
<dbReference type="Proteomes" id="UP000594638">
    <property type="component" value="Unassembled WGS sequence"/>
</dbReference>
<dbReference type="Gene3D" id="3.30.1320.10">
    <property type="match status" value="1"/>
</dbReference>
<dbReference type="EMBL" id="CACTIH010000003">
    <property type="protein sequence ID" value="CAA2933481.1"/>
    <property type="molecule type" value="Genomic_DNA"/>
</dbReference>
<evidence type="ECO:0000313" key="7">
    <source>
        <dbReference type="Proteomes" id="UP000594638"/>
    </source>
</evidence>
<gene>
    <name evidence="6" type="ORF">OLEA9_A101837</name>
</gene>
<evidence type="ECO:0000256" key="4">
    <source>
        <dbReference type="ARBA" id="ARBA00023274"/>
    </source>
</evidence>
<comment type="caution">
    <text evidence="6">The sequence shown here is derived from an EMBL/GenBank/DDBJ whole genome shotgun (WGS) entry which is preliminary data.</text>
</comment>
<dbReference type="Gramene" id="OE9A101837T1">
    <property type="protein sequence ID" value="OE9A101837C1"/>
    <property type="gene ID" value="OE9A101837"/>
</dbReference>
<protein>
    <submittedName>
        <fullName evidence="6">30S ribosomal S16-2, chloroplastic mitochondrial-like</fullName>
    </submittedName>
</protein>
<keyword evidence="5" id="KW-1133">Transmembrane helix</keyword>